<keyword evidence="4 5" id="KW-0975">Bacterial flagellum</keyword>
<proteinExistence type="inferred from homology"/>
<evidence type="ECO:0000256" key="1">
    <source>
        <dbReference type="ARBA" id="ARBA00004117"/>
    </source>
</evidence>
<dbReference type="GO" id="GO:0003774">
    <property type="term" value="F:cytoskeletal motor activity"/>
    <property type="evidence" value="ECO:0007669"/>
    <property type="project" value="InterPro"/>
</dbReference>
<dbReference type="EMBL" id="JRQD01000001">
    <property type="protein sequence ID" value="KGM08201.1"/>
    <property type="molecule type" value="Genomic_DNA"/>
</dbReference>
<dbReference type="Pfam" id="PF02049">
    <property type="entry name" value="FliE"/>
    <property type="match status" value="1"/>
</dbReference>
<dbReference type="STRING" id="392484.LP43_0624"/>
<gene>
    <name evidence="5 6" type="primary">fliE</name>
    <name evidence="6" type="ORF">LP43_0624</name>
</gene>
<dbReference type="PANTHER" id="PTHR34653:SF1">
    <property type="entry name" value="FLAGELLAR HOOK-BASAL BODY COMPLEX PROTEIN FLIE"/>
    <property type="match status" value="1"/>
</dbReference>
<reference evidence="6 7" key="1">
    <citation type="submission" date="2014-09" db="EMBL/GenBank/DDBJ databases">
        <authorList>
            <person name="Grob C."/>
            <person name="Taubert M."/>
            <person name="Howat A.M."/>
            <person name="Burns O.J."/>
            <person name="Dixon J.L."/>
            <person name="Chen Y."/>
            <person name="Murrell J.C."/>
        </authorList>
    </citation>
    <scope>NUCLEOTIDE SEQUENCE [LARGE SCALE GENOMIC DNA]</scope>
    <source>
        <strain evidence="6">L4</strain>
    </source>
</reference>
<evidence type="ECO:0000256" key="4">
    <source>
        <dbReference type="ARBA" id="ARBA00023143"/>
    </source>
</evidence>
<keyword evidence="6" id="KW-0282">Flagellum</keyword>
<dbReference type="AlphaFoldDB" id="A0A0A0BJQ4"/>
<organism evidence="6 7">
    <name type="scientific">Methylophaga thiooxydans</name>
    <dbReference type="NCBI Taxonomy" id="392484"/>
    <lineage>
        <taxon>Bacteria</taxon>
        <taxon>Pseudomonadati</taxon>
        <taxon>Pseudomonadota</taxon>
        <taxon>Gammaproteobacteria</taxon>
        <taxon>Thiotrichales</taxon>
        <taxon>Piscirickettsiaceae</taxon>
        <taxon>Methylophaga</taxon>
    </lineage>
</organism>
<dbReference type="PANTHER" id="PTHR34653">
    <property type="match status" value="1"/>
</dbReference>
<dbReference type="RefSeq" id="WP_036311819.1">
    <property type="nucleotide sequence ID" value="NZ_JADFAB010000076.1"/>
</dbReference>
<dbReference type="NCBIfam" id="TIGR00205">
    <property type="entry name" value="fliE"/>
    <property type="match status" value="1"/>
</dbReference>
<dbReference type="GO" id="GO:0005198">
    <property type="term" value="F:structural molecule activity"/>
    <property type="evidence" value="ECO:0007669"/>
    <property type="project" value="UniProtKB-UniRule"/>
</dbReference>
<dbReference type="InterPro" id="IPR001624">
    <property type="entry name" value="FliE"/>
</dbReference>
<keyword evidence="6" id="KW-0966">Cell projection</keyword>
<dbReference type="GO" id="GO:0009425">
    <property type="term" value="C:bacterial-type flagellum basal body"/>
    <property type="evidence" value="ECO:0007669"/>
    <property type="project" value="UniProtKB-SubCell"/>
</dbReference>
<evidence type="ECO:0000256" key="2">
    <source>
        <dbReference type="ARBA" id="ARBA00009272"/>
    </source>
</evidence>
<keyword evidence="6" id="KW-0969">Cilium</keyword>
<sequence length="111" mass="12186">MINAIDPNQLLMQMRALQAQASQSTQPLPAQDAQNNGRVDFGNVMQNAVNQVNSVQQTSGELKTAFEMGDPNVNLVDVMIASQKASVAFEATVQVRNKMVEAYQEVMRMSI</sequence>
<evidence type="ECO:0000313" key="7">
    <source>
        <dbReference type="Proteomes" id="UP000029999"/>
    </source>
</evidence>
<evidence type="ECO:0000256" key="5">
    <source>
        <dbReference type="HAMAP-Rule" id="MF_00724"/>
    </source>
</evidence>
<evidence type="ECO:0000313" key="6">
    <source>
        <dbReference type="EMBL" id="KGM08201.1"/>
    </source>
</evidence>
<accession>A0A0A0BJQ4</accession>
<comment type="caution">
    <text evidence="6">The sequence shown here is derived from an EMBL/GenBank/DDBJ whole genome shotgun (WGS) entry which is preliminary data.</text>
</comment>
<dbReference type="GO" id="GO:0071973">
    <property type="term" value="P:bacterial-type flagellum-dependent cell motility"/>
    <property type="evidence" value="ECO:0007669"/>
    <property type="project" value="InterPro"/>
</dbReference>
<evidence type="ECO:0000256" key="3">
    <source>
        <dbReference type="ARBA" id="ARBA00018024"/>
    </source>
</evidence>
<comment type="similarity">
    <text evidence="2 5">Belongs to the FliE family.</text>
</comment>
<protein>
    <recommendedName>
        <fullName evidence="3 5">Flagellar hook-basal body complex protein FliE</fullName>
    </recommendedName>
</protein>
<dbReference type="PRINTS" id="PR01006">
    <property type="entry name" value="FLGHOOKFLIE"/>
</dbReference>
<dbReference type="Proteomes" id="UP000029999">
    <property type="component" value="Unassembled WGS sequence"/>
</dbReference>
<comment type="subcellular location">
    <subcellularLocation>
        <location evidence="1 5">Bacterial flagellum basal body</location>
    </subcellularLocation>
</comment>
<name>A0A0A0BJQ4_9GAMM</name>
<dbReference type="HAMAP" id="MF_00724">
    <property type="entry name" value="FliE"/>
    <property type="match status" value="1"/>
</dbReference>